<feature type="compositionally biased region" description="Pro residues" evidence="1">
    <location>
        <begin position="154"/>
        <end position="167"/>
    </location>
</feature>
<feature type="region of interest" description="Disordered" evidence="1">
    <location>
        <begin position="128"/>
        <end position="172"/>
    </location>
</feature>
<accession>A0A9W2VMG7</accession>
<reference evidence="3" key="1">
    <citation type="submission" date="2025-08" db="UniProtKB">
        <authorList>
            <consortium name="RefSeq"/>
        </authorList>
    </citation>
    <scope>IDENTIFICATION</scope>
    <source>
        <tissue evidence="3">Whole blood</tissue>
    </source>
</reference>
<dbReference type="AlphaFoldDB" id="A0A9W2VMG7"/>
<keyword evidence="2" id="KW-1185">Reference proteome</keyword>
<evidence type="ECO:0000313" key="2">
    <source>
        <dbReference type="Proteomes" id="UP001165780"/>
    </source>
</evidence>
<organism evidence="2 3">
    <name type="scientific">Panthera pardus</name>
    <name type="common">Leopard</name>
    <name type="synonym">Felis pardus</name>
    <dbReference type="NCBI Taxonomy" id="9691"/>
    <lineage>
        <taxon>Eukaryota</taxon>
        <taxon>Metazoa</taxon>
        <taxon>Chordata</taxon>
        <taxon>Craniata</taxon>
        <taxon>Vertebrata</taxon>
        <taxon>Euteleostomi</taxon>
        <taxon>Mammalia</taxon>
        <taxon>Eutheria</taxon>
        <taxon>Laurasiatheria</taxon>
        <taxon>Carnivora</taxon>
        <taxon>Feliformia</taxon>
        <taxon>Felidae</taxon>
        <taxon>Pantherinae</taxon>
        <taxon>Panthera</taxon>
    </lineage>
</organism>
<proteinExistence type="predicted"/>
<gene>
    <name evidence="3" type="primary">LOC128777328</name>
</gene>
<dbReference type="Proteomes" id="UP001165780">
    <property type="component" value="Unplaced"/>
</dbReference>
<evidence type="ECO:0000256" key="1">
    <source>
        <dbReference type="SAM" id="MobiDB-lite"/>
    </source>
</evidence>
<dbReference type="GeneID" id="128777328"/>
<dbReference type="RefSeq" id="XP_053759815.1">
    <property type="nucleotide sequence ID" value="XM_053903840.1"/>
</dbReference>
<feature type="region of interest" description="Disordered" evidence="1">
    <location>
        <begin position="208"/>
        <end position="231"/>
    </location>
</feature>
<feature type="region of interest" description="Disordered" evidence="1">
    <location>
        <begin position="38"/>
        <end position="79"/>
    </location>
</feature>
<sequence length="231" mass="24363">MKKKQPYYYPTPRHSPFPCPFPCPFPPTCCPPALPPAGPHSEPLAPPSSCWPTLPDQAPASHQLAPSSPGRPQGPLSPHAPWSPLLPLLPLPCQPPFPTLPPLFLPGLPLCSSLFLCPGPPFWPLSGLQPPGQTAQPPLLPSHPVTSSHHLPTLGPPCKPSQGPGPPASGHLDLSGLREWGTCWAQGAAQAWQVWGSLEGPPELQEAPISRVSSQPRGGLAWVTGTEARTG</sequence>
<evidence type="ECO:0000313" key="3">
    <source>
        <dbReference type="RefSeq" id="XP_053759815.1"/>
    </source>
</evidence>
<name>A0A9W2VMG7_PANPR</name>
<protein>
    <submittedName>
        <fullName evidence="3">Uncharacterized protein LOC128777328</fullName>
    </submittedName>
</protein>